<reference evidence="6 7" key="1">
    <citation type="submission" date="2012-08" db="EMBL/GenBank/DDBJ databases">
        <title>Whole genome shotgun sequence of Gordonia rhizosphera NBRC 16068.</title>
        <authorList>
            <person name="Takarada H."/>
            <person name="Isaki S."/>
            <person name="Hosoyama A."/>
            <person name="Tsuchikane K."/>
            <person name="Katsumata H."/>
            <person name="Baba S."/>
            <person name="Ohji S."/>
            <person name="Yamazaki S."/>
            <person name="Fujita N."/>
        </authorList>
    </citation>
    <scope>NUCLEOTIDE SEQUENCE [LARGE SCALE GENOMIC DNA]</scope>
    <source>
        <strain evidence="6 7">NBRC 16068</strain>
    </source>
</reference>
<feature type="active site" evidence="3">
    <location>
        <position position="240"/>
    </location>
</feature>
<dbReference type="InterPro" id="IPR015590">
    <property type="entry name" value="Aldehyde_DH_dom"/>
</dbReference>
<dbReference type="Proteomes" id="UP000008363">
    <property type="component" value="Unassembled WGS sequence"/>
</dbReference>
<evidence type="ECO:0000256" key="1">
    <source>
        <dbReference type="ARBA" id="ARBA00009986"/>
    </source>
</evidence>
<dbReference type="Pfam" id="PF00171">
    <property type="entry name" value="Aldedh"/>
    <property type="match status" value="1"/>
</dbReference>
<gene>
    <name evidence="6" type="ORF">GORHZ_065_00220</name>
</gene>
<dbReference type="Gene3D" id="3.40.309.10">
    <property type="entry name" value="Aldehyde Dehydrogenase, Chain A, domain 2"/>
    <property type="match status" value="1"/>
</dbReference>
<dbReference type="PANTHER" id="PTHR11699">
    <property type="entry name" value="ALDEHYDE DEHYDROGENASE-RELATED"/>
    <property type="match status" value="1"/>
</dbReference>
<proteinExistence type="inferred from homology"/>
<feature type="domain" description="Aldehyde dehydrogenase" evidence="5">
    <location>
        <begin position="18"/>
        <end position="464"/>
    </location>
</feature>
<evidence type="ECO:0000256" key="3">
    <source>
        <dbReference type="PROSITE-ProRule" id="PRU10007"/>
    </source>
</evidence>
<evidence type="ECO:0000313" key="7">
    <source>
        <dbReference type="Proteomes" id="UP000008363"/>
    </source>
</evidence>
<evidence type="ECO:0000256" key="2">
    <source>
        <dbReference type="ARBA" id="ARBA00023002"/>
    </source>
</evidence>
<dbReference type="InterPro" id="IPR016161">
    <property type="entry name" value="Ald_DH/histidinol_DH"/>
</dbReference>
<dbReference type="STRING" id="1108045.GORHZ_065_00220"/>
<keyword evidence="7" id="KW-1185">Reference proteome</keyword>
<dbReference type="SUPFAM" id="SSF53720">
    <property type="entry name" value="ALDH-like"/>
    <property type="match status" value="1"/>
</dbReference>
<dbReference type="AlphaFoldDB" id="K6WBI1"/>
<dbReference type="RefSeq" id="WP_006331626.1">
    <property type="nucleotide sequence ID" value="NZ_BAHC01000065.1"/>
</dbReference>
<dbReference type="InterPro" id="IPR016162">
    <property type="entry name" value="Ald_DH_N"/>
</dbReference>
<keyword evidence="2 4" id="KW-0560">Oxidoreductase</keyword>
<dbReference type="EMBL" id="BAHC01000065">
    <property type="protein sequence ID" value="GAB89557.1"/>
    <property type="molecule type" value="Genomic_DNA"/>
</dbReference>
<dbReference type="InterPro" id="IPR029510">
    <property type="entry name" value="Ald_DH_CS_GLU"/>
</dbReference>
<comment type="caution">
    <text evidence="6">The sequence shown here is derived from an EMBL/GenBank/DDBJ whole genome shotgun (WGS) entry which is preliminary data.</text>
</comment>
<evidence type="ECO:0000259" key="5">
    <source>
        <dbReference type="Pfam" id="PF00171"/>
    </source>
</evidence>
<dbReference type="FunFam" id="3.40.605.10:FF:000007">
    <property type="entry name" value="NAD/NADP-dependent betaine aldehyde dehydrogenase"/>
    <property type="match status" value="1"/>
</dbReference>
<dbReference type="PROSITE" id="PS00070">
    <property type="entry name" value="ALDEHYDE_DEHYDR_CYS"/>
    <property type="match status" value="1"/>
</dbReference>
<sequence length="473" mass="49954">MHDLGMLIAGKDVPGTASFAVLDPATGREFAEAPDCTRTELDNAMQAAQQALWSWRLDDDARREALHAAVAAIKEDTERIAGLLTREQGKPLSGARLEVLGAMSWFAYYAGLDVPTHVLHDAGGGRAEVVRRPIGVVAAITPWNFPIALASWKIAPALRAGNTLVLKPSPYTPLSTLALGHALARALPPGVINVVTGRDPLGASMVSHPIPRKVSFTGSTPTGKAIAAAAATDLKRVTLELGGNDPAILLDDVDPEAIARRLFWGAFDNNGQICLAVKRVYAPERIYDDVVEALAEHARTVLVDAGDVPDVELGPICNLPQFQRVSELVDDALAHGARAAAGGRPIDRPGYFYEPTILANVTDGVRIVDEEQFGPALPIVAYRDVESAIASANDSPYGLTASVWSADTDHALKIAEFLDCGQVSINAHGSGVRPDLPFGGTKASGIGVENGPWGLDEFTQFQAVTVPPASSPS</sequence>
<dbReference type="InterPro" id="IPR044086">
    <property type="entry name" value="LUC3-like"/>
</dbReference>
<dbReference type="eggNOG" id="COG1012">
    <property type="taxonomic scope" value="Bacteria"/>
</dbReference>
<evidence type="ECO:0000256" key="4">
    <source>
        <dbReference type="RuleBase" id="RU003345"/>
    </source>
</evidence>
<evidence type="ECO:0000313" key="6">
    <source>
        <dbReference type="EMBL" id="GAB89557.1"/>
    </source>
</evidence>
<dbReference type="CDD" id="cd07106">
    <property type="entry name" value="ALDH_AldA-AAD23400"/>
    <property type="match status" value="1"/>
</dbReference>
<protein>
    <submittedName>
        <fullName evidence="6">Putative aldehyde dehydrogenase</fullName>
    </submittedName>
</protein>
<organism evidence="6 7">
    <name type="scientific">Gordonia rhizosphera NBRC 16068</name>
    <dbReference type="NCBI Taxonomy" id="1108045"/>
    <lineage>
        <taxon>Bacteria</taxon>
        <taxon>Bacillati</taxon>
        <taxon>Actinomycetota</taxon>
        <taxon>Actinomycetes</taxon>
        <taxon>Mycobacteriales</taxon>
        <taxon>Gordoniaceae</taxon>
        <taxon>Gordonia</taxon>
    </lineage>
</organism>
<dbReference type="InterPro" id="IPR016163">
    <property type="entry name" value="Ald_DH_C"/>
</dbReference>
<dbReference type="PROSITE" id="PS00687">
    <property type="entry name" value="ALDEHYDE_DEHYDR_GLU"/>
    <property type="match status" value="1"/>
</dbReference>
<name>K6WBI1_9ACTN</name>
<dbReference type="InterPro" id="IPR016160">
    <property type="entry name" value="Ald_DH_CS_CYS"/>
</dbReference>
<dbReference type="GO" id="GO:0016620">
    <property type="term" value="F:oxidoreductase activity, acting on the aldehyde or oxo group of donors, NAD or NADP as acceptor"/>
    <property type="evidence" value="ECO:0007669"/>
    <property type="project" value="InterPro"/>
</dbReference>
<dbReference type="OrthoDB" id="6882680at2"/>
<accession>K6WBI1</accession>
<comment type="similarity">
    <text evidence="1 4">Belongs to the aldehyde dehydrogenase family.</text>
</comment>
<dbReference type="Gene3D" id="3.40.605.10">
    <property type="entry name" value="Aldehyde Dehydrogenase, Chain A, domain 1"/>
    <property type="match status" value="1"/>
</dbReference>